<dbReference type="Proteomes" id="UP001276659">
    <property type="component" value="Unassembled WGS sequence"/>
</dbReference>
<dbReference type="AlphaFoldDB" id="A0AAE0DLB9"/>
<organism evidence="2 3">
    <name type="scientific">Lepraria neglecta</name>
    <dbReference type="NCBI Taxonomy" id="209136"/>
    <lineage>
        <taxon>Eukaryota</taxon>
        <taxon>Fungi</taxon>
        <taxon>Dikarya</taxon>
        <taxon>Ascomycota</taxon>
        <taxon>Pezizomycotina</taxon>
        <taxon>Lecanoromycetes</taxon>
        <taxon>OSLEUM clade</taxon>
        <taxon>Lecanoromycetidae</taxon>
        <taxon>Lecanorales</taxon>
        <taxon>Lecanorineae</taxon>
        <taxon>Stereocaulaceae</taxon>
        <taxon>Lepraria</taxon>
    </lineage>
</organism>
<keyword evidence="3" id="KW-1185">Reference proteome</keyword>
<dbReference type="EMBL" id="JASNWA010000008">
    <property type="protein sequence ID" value="KAK3171208.1"/>
    <property type="molecule type" value="Genomic_DNA"/>
</dbReference>
<gene>
    <name evidence="2" type="ORF">OEA41_003292</name>
</gene>
<accession>A0AAE0DLB9</accession>
<evidence type="ECO:0000313" key="3">
    <source>
        <dbReference type="Proteomes" id="UP001276659"/>
    </source>
</evidence>
<name>A0AAE0DLB9_9LECA</name>
<evidence type="ECO:0000313" key="2">
    <source>
        <dbReference type="EMBL" id="KAK3171208.1"/>
    </source>
</evidence>
<sequence>MEIITLGFPIYQIHKHARAVRETQLALAEFDQKRLKSYTDSTMTDSILTRSSNPKHGRMYSTESLEQCLATNPDNLQNGFLPINIESSIYSRPDAIFGPATVIIASKKHDRSSIIATTVSSNITPWDDEDNQATDTPGDEISYPMQAMGRPSPNRKNSDIQIHSMGRVSPQRNDSDNESREGIVAAGVGDIVDVRAGYDLWEEIKVPGDFDERVFDEAFKSVRYMVWTETWQRYRVW</sequence>
<feature type="region of interest" description="Disordered" evidence="1">
    <location>
        <begin position="125"/>
        <end position="159"/>
    </location>
</feature>
<proteinExistence type="predicted"/>
<reference evidence="2" key="1">
    <citation type="submission" date="2022-11" db="EMBL/GenBank/DDBJ databases">
        <title>Chromosomal genome sequence assembly and mating type (MAT) locus characterization of the leprose asexual lichenized fungus Lepraria neglecta (Nyl.) Erichsen.</title>
        <authorList>
            <person name="Allen J.L."/>
            <person name="Pfeffer B."/>
        </authorList>
    </citation>
    <scope>NUCLEOTIDE SEQUENCE</scope>
    <source>
        <strain evidence="2">Allen 5258</strain>
    </source>
</reference>
<protein>
    <submittedName>
        <fullName evidence="2">Uncharacterized protein</fullName>
    </submittedName>
</protein>
<evidence type="ECO:0000256" key="1">
    <source>
        <dbReference type="SAM" id="MobiDB-lite"/>
    </source>
</evidence>
<comment type="caution">
    <text evidence="2">The sequence shown here is derived from an EMBL/GenBank/DDBJ whole genome shotgun (WGS) entry which is preliminary data.</text>
</comment>